<dbReference type="Proteomes" id="UP001165561">
    <property type="component" value="Unassembled WGS sequence"/>
</dbReference>
<reference evidence="3" key="1">
    <citation type="submission" date="2023-02" db="EMBL/GenBank/DDBJ databases">
        <title>Georgenia sp.10Sc9-8, isolated from a soil sample collected from the Taklamakan desert.</title>
        <authorList>
            <person name="Liu S."/>
        </authorList>
    </citation>
    <scope>NUCLEOTIDE SEQUENCE</scope>
    <source>
        <strain evidence="3">10Sc9-8</strain>
    </source>
</reference>
<dbReference type="InterPro" id="IPR002376">
    <property type="entry name" value="Formyl_transf_N"/>
</dbReference>
<gene>
    <name evidence="3" type="ORF">PU560_13660</name>
</gene>
<accession>A0ABT5TZJ5</accession>
<keyword evidence="4" id="KW-1185">Reference proteome</keyword>
<protein>
    <submittedName>
        <fullName evidence="3">Formyltransferase family protein</fullName>
    </submittedName>
</protein>
<dbReference type="InterPro" id="IPR005793">
    <property type="entry name" value="Formyl_trans_C"/>
</dbReference>
<organism evidence="3 4">
    <name type="scientific">Georgenia halotolerans</name>
    <dbReference type="NCBI Taxonomy" id="3028317"/>
    <lineage>
        <taxon>Bacteria</taxon>
        <taxon>Bacillati</taxon>
        <taxon>Actinomycetota</taxon>
        <taxon>Actinomycetes</taxon>
        <taxon>Micrococcales</taxon>
        <taxon>Bogoriellaceae</taxon>
        <taxon>Georgenia</taxon>
    </lineage>
</organism>
<dbReference type="InterPro" id="IPR011034">
    <property type="entry name" value="Formyl_transferase-like_C_sf"/>
</dbReference>
<dbReference type="SUPFAM" id="SSF50486">
    <property type="entry name" value="FMT C-terminal domain-like"/>
    <property type="match status" value="1"/>
</dbReference>
<dbReference type="Gene3D" id="3.40.50.12230">
    <property type="match status" value="1"/>
</dbReference>
<feature type="domain" description="Formyl transferase C-terminal" evidence="2">
    <location>
        <begin position="193"/>
        <end position="245"/>
    </location>
</feature>
<sequence length="270" mass="29134">MGLSVIEEILDIGGRLDLLVTLEDHLASKKSGRVYLDKVSAEHGVPLRKVSHINDDNSIQAIAEAELDWLFIVGWSQIAGPRVLEAPKEGVLGMHPTLLPVGRGRAAVPWAILKGLESTGVTLFKLDEGVDTGPVLAQEVIELDPGETASTLYTKVEAAHVVLVRRVWPDLLTGDLRPQPQDESMATVWPGRSPEDGAINATDMTVAEVDRLVRAVTAPYPGAFAEYADGTRVRVWRGRPGPACGEGIEFRMKDGLYTALEVETEAGAQS</sequence>
<dbReference type="PANTHER" id="PTHR11138">
    <property type="entry name" value="METHIONYL-TRNA FORMYLTRANSFERASE"/>
    <property type="match status" value="1"/>
</dbReference>
<dbReference type="EMBL" id="JARACI010001115">
    <property type="protein sequence ID" value="MDD9207502.1"/>
    <property type="molecule type" value="Genomic_DNA"/>
</dbReference>
<comment type="caution">
    <text evidence="3">The sequence shown here is derived from an EMBL/GenBank/DDBJ whole genome shotgun (WGS) entry which is preliminary data.</text>
</comment>
<evidence type="ECO:0000259" key="1">
    <source>
        <dbReference type="Pfam" id="PF00551"/>
    </source>
</evidence>
<dbReference type="InterPro" id="IPR036477">
    <property type="entry name" value="Formyl_transf_N_sf"/>
</dbReference>
<dbReference type="Pfam" id="PF02911">
    <property type="entry name" value="Formyl_trans_C"/>
    <property type="match status" value="1"/>
</dbReference>
<evidence type="ECO:0000313" key="3">
    <source>
        <dbReference type="EMBL" id="MDD9207502.1"/>
    </source>
</evidence>
<proteinExistence type="predicted"/>
<evidence type="ECO:0000313" key="4">
    <source>
        <dbReference type="Proteomes" id="UP001165561"/>
    </source>
</evidence>
<dbReference type="PANTHER" id="PTHR11138:SF5">
    <property type="entry name" value="METHIONYL-TRNA FORMYLTRANSFERASE, MITOCHONDRIAL"/>
    <property type="match status" value="1"/>
</dbReference>
<dbReference type="Pfam" id="PF00551">
    <property type="entry name" value="Formyl_trans_N"/>
    <property type="match status" value="1"/>
</dbReference>
<dbReference type="SUPFAM" id="SSF53328">
    <property type="entry name" value="Formyltransferase"/>
    <property type="match status" value="1"/>
</dbReference>
<feature type="domain" description="Formyl transferase N-terminal" evidence="1">
    <location>
        <begin position="52"/>
        <end position="164"/>
    </location>
</feature>
<name>A0ABT5TZJ5_9MICO</name>
<evidence type="ECO:0000259" key="2">
    <source>
        <dbReference type="Pfam" id="PF02911"/>
    </source>
</evidence>